<organism evidence="1 2">
    <name type="scientific">Linum trigynum</name>
    <dbReference type="NCBI Taxonomy" id="586398"/>
    <lineage>
        <taxon>Eukaryota</taxon>
        <taxon>Viridiplantae</taxon>
        <taxon>Streptophyta</taxon>
        <taxon>Embryophyta</taxon>
        <taxon>Tracheophyta</taxon>
        <taxon>Spermatophyta</taxon>
        <taxon>Magnoliopsida</taxon>
        <taxon>eudicotyledons</taxon>
        <taxon>Gunneridae</taxon>
        <taxon>Pentapetalae</taxon>
        <taxon>rosids</taxon>
        <taxon>fabids</taxon>
        <taxon>Malpighiales</taxon>
        <taxon>Linaceae</taxon>
        <taxon>Linum</taxon>
    </lineage>
</organism>
<dbReference type="EMBL" id="OZ034818">
    <property type="protein sequence ID" value="CAL1389100.1"/>
    <property type="molecule type" value="Genomic_DNA"/>
</dbReference>
<dbReference type="AlphaFoldDB" id="A0AAV2ET11"/>
<keyword evidence="2" id="KW-1185">Reference proteome</keyword>
<evidence type="ECO:0000313" key="1">
    <source>
        <dbReference type="EMBL" id="CAL1389100.1"/>
    </source>
</evidence>
<proteinExistence type="predicted"/>
<evidence type="ECO:0000313" key="2">
    <source>
        <dbReference type="Proteomes" id="UP001497516"/>
    </source>
</evidence>
<gene>
    <name evidence="1" type="ORF">LTRI10_LOCUS29983</name>
</gene>
<protein>
    <submittedName>
        <fullName evidence="1">Uncharacterized protein</fullName>
    </submittedName>
</protein>
<sequence>MDPNLEGRNFTTIVYRHNINMTVDAMGSTLGFPNEGIYLASTRDLWGFRFDATVTYSRLSGVDVHYYSPVKVSRLPPHLRVFHYLLTRVLLPRSDQLGVVIKHDIRVIENTIAKKHLNYSHVLFGHMVSASNEHFQDYLPFGDCITQLLANLSINLSAFASSISVTYVLPHPVLGSLGFTIDLPQGGDGMVVDRWPGQLSPNGPLDRARISLIIHVIHPNSPQTEDFVEASPNAYTAPDA</sequence>
<accession>A0AAV2ET11</accession>
<reference evidence="1 2" key="1">
    <citation type="submission" date="2024-04" db="EMBL/GenBank/DDBJ databases">
        <authorList>
            <person name="Fracassetti M."/>
        </authorList>
    </citation>
    <scope>NUCLEOTIDE SEQUENCE [LARGE SCALE GENOMIC DNA]</scope>
</reference>
<dbReference type="Proteomes" id="UP001497516">
    <property type="component" value="Chromosome 5"/>
</dbReference>
<name>A0AAV2ET11_9ROSI</name>